<feature type="domain" description="ATP-dependent RecD2 DNA helicase OB-fold" evidence="2">
    <location>
        <begin position="1"/>
        <end position="87"/>
    </location>
</feature>
<dbReference type="Gene3D" id="1.10.10.2220">
    <property type="match status" value="1"/>
</dbReference>
<dbReference type="Pfam" id="PF14490">
    <property type="entry name" value="HHH_RecD2"/>
    <property type="match status" value="1"/>
</dbReference>
<gene>
    <name evidence="3" type="ORF">KC614_04990</name>
</gene>
<feature type="domain" description="ATP-dependent RecD2 DNA helicase-like helix-hairpin-helix" evidence="1">
    <location>
        <begin position="153"/>
        <end position="242"/>
    </location>
</feature>
<dbReference type="Gene3D" id="3.40.50.300">
    <property type="entry name" value="P-loop containing nucleotide triphosphate hydrolases"/>
    <property type="match status" value="1"/>
</dbReference>
<dbReference type="InterPro" id="IPR027417">
    <property type="entry name" value="P-loop_NTPase"/>
</dbReference>
<proteinExistence type="predicted"/>
<dbReference type="Pfam" id="PF23139">
    <property type="entry name" value="OB_YrrC"/>
    <property type="match status" value="1"/>
</dbReference>
<evidence type="ECO:0000313" key="3">
    <source>
        <dbReference type="EMBL" id="MCA9392520.1"/>
    </source>
</evidence>
<dbReference type="InterPro" id="IPR029493">
    <property type="entry name" value="RecD2-like_HHH"/>
</dbReference>
<reference evidence="3" key="2">
    <citation type="journal article" date="2021" name="Microbiome">
        <title>Successional dynamics and alternative stable states in a saline activated sludge microbial community over 9 years.</title>
        <authorList>
            <person name="Wang Y."/>
            <person name="Ye J."/>
            <person name="Ju F."/>
            <person name="Liu L."/>
            <person name="Boyd J.A."/>
            <person name="Deng Y."/>
            <person name="Parks D.H."/>
            <person name="Jiang X."/>
            <person name="Yin X."/>
            <person name="Woodcroft B.J."/>
            <person name="Tyson G.W."/>
            <person name="Hugenholtz P."/>
            <person name="Polz M.F."/>
            <person name="Zhang T."/>
        </authorList>
    </citation>
    <scope>NUCLEOTIDE SEQUENCE</scope>
    <source>
        <strain evidence="3">HKST-UBA03</strain>
    </source>
</reference>
<name>A0A955LL54_UNCKA</name>
<dbReference type="Pfam" id="PF14520">
    <property type="entry name" value="HHH_5"/>
    <property type="match status" value="1"/>
</dbReference>
<comment type="caution">
    <text evidence="3">The sequence shown here is derived from an EMBL/GenBank/DDBJ whole genome shotgun (WGS) entry which is preliminary data.</text>
</comment>
<dbReference type="Pfam" id="PF13245">
    <property type="entry name" value="AAA_19"/>
    <property type="match status" value="1"/>
</dbReference>
<dbReference type="SUPFAM" id="SSF52540">
    <property type="entry name" value="P-loop containing nucleoside triphosphate hydrolases"/>
    <property type="match status" value="1"/>
</dbReference>
<evidence type="ECO:0000259" key="1">
    <source>
        <dbReference type="Pfam" id="PF14490"/>
    </source>
</evidence>
<organism evidence="3 4">
    <name type="scientific">candidate division WWE3 bacterium</name>
    <dbReference type="NCBI Taxonomy" id="2053526"/>
    <lineage>
        <taxon>Bacteria</taxon>
        <taxon>Katanobacteria</taxon>
    </lineage>
</organism>
<dbReference type="EMBL" id="JAGQKZ010000069">
    <property type="protein sequence ID" value="MCA9392520.1"/>
    <property type="molecule type" value="Genomic_DNA"/>
</dbReference>
<dbReference type="SUPFAM" id="SSF47781">
    <property type="entry name" value="RuvA domain 2-like"/>
    <property type="match status" value="1"/>
</dbReference>
<evidence type="ECO:0000259" key="2">
    <source>
        <dbReference type="Pfam" id="PF23139"/>
    </source>
</evidence>
<dbReference type="Gene3D" id="1.10.150.20">
    <property type="entry name" value="5' to 3' exonuclease, C-terminal subdomain"/>
    <property type="match status" value="1"/>
</dbReference>
<feature type="non-terminal residue" evidence="3">
    <location>
        <position position="385"/>
    </location>
</feature>
<dbReference type="InterPro" id="IPR055446">
    <property type="entry name" value="RecD2_N_OB"/>
</dbReference>
<dbReference type="AlphaFoldDB" id="A0A955LL54"/>
<accession>A0A955LL54</accession>
<dbReference type="InterPro" id="IPR010994">
    <property type="entry name" value="RuvA_2-like"/>
</dbReference>
<evidence type="ECO:0000313" key="4">
    <source>
        <dbReference type="Proteomes" id="UP000751518"/>
    </source>
</evidence>
<protein>
    <submittedName>
        <fullName evidence="3">AAA family ATPase</fullName>
    </submittedName>
</protein>
<reference evidence="3" key="1">
    <citation type="submission" date="2020-04" db="EMBL/GenBank/DDBJ databases">
        <authorList>
            <person name="Zhang T."/>
        </authorList>
    </citation>
    <scope>NUCLEOTIDE SEQUENCE</scope>
    <source>
        <strain evidence="3">HKST-UBA03</strain>
    </source>
</reference>
<dbReference type="Proteomes" id="UP000751518">
    <property type="component" value="Unassembled WGS sequence"/>
</dbReference>
<sequence>METVKGIVHRVTYQNQENGYCVIKVKPAPESARKLFDVEVDADQTITVTGSLLMIKKGDEAEFLGEWKEHHKYGSYLDVQRFHLHQPTSLDGLARFLATDYFSGIGPVTAQLLVDEFGEQLPEVIENSPQKLAKVKGVSREKSQEIQDAWTEAKTVRSEMIALQGLGITPLTAQKVINQYGAKSVDQIRQNPYQLAQDIWGVGFTKADEIAKGIGFKNDHPFRVQAGISYALLKALDDGHMYLPREELIEVAQKLLGVNKERVQEQLETLVNSNQLVVERGDISQPTYLKQSFNQEQELAQLLRTVHDTDRSRSKLRHIAGKDVEKRVKEIEKENEFELSTKQREAIMMSLSAPLSVLTGGPGTGKTTTINTLLALLLENSVDVA</sequence>